<reference evidence="2 3" key="1">
    <citation type="submission" date="2023-08" db="EMBL/GenBank/DDBJ databases">
        <title>Black Yeasts Isolated from many extreme environments.</title>
        <authorList>
            <person name="Coleine C."/>
            <person name="Stajich J.E."/>
            <person name="Selbmann L."/>
        </authorList>
    </citation>
    <scope>NUCLEOTIDE SEQUENCE [LARGE SCALE GENOMIC DNA]</scope>
    <source>
        <strain evidence="2 3">CCFEE 5885</strain>
    </source>
</reference>
<proteinExistence type="predicted"/>
<feature type="region of interest" description="Disordered" evidence="1">
    <location>
        <begin position="285"/>
        <end position="338"/>
    </location>
</feature>
<protein>
    <submittedName>
        <fullName evidence="2">Uncharacterized protein</fullName>
    </submittedName>
</protein>
<dbReference type="EMBL" id="JAVRRG010000029">
    <property type="protein sequence ID" value="KAK5095193.1"/>
    <property type="molecule type" value="Genomic_DNA"/>
</dbReference>
<comment type="caution">
    <text evidence="2">The sequence shown here is derived from an EMBL/GenBank/DDBJ whole genome shotgun (WGS) entry which is preliminary data.</text>
</comment>
<organism evidence="2 3">
    <name type="scientific">Lithohypha guttulata</name>
    <dbReference type="NCBI Taxonomy" id="1690604"/>
    <lineage>
        <taxon>Eukaryota</taxon>
        <taxon>Fungi</taxon>
        <taxon>Dikarya</taxon>
        <taxon>Ascomycota</taxon>
        <taxon>Pezizomycotina</taxon>
        <taxon>Eurotiomycetes</taxon>
        <taxon>Chaetothyriomycetidae</taxon>
        <taxon>Chaetothyriales</taxon>
        <taxon>Trichomeriaceae</taxon>
        <taxon>Lithohypha</taxon>
    </lineage>
</organism>
<name>A0ABR0KFM0_9EURO</name>
<evidence type="ECO:0000313" key="3">
    <source>
        <dbReference type="Proteomes" id="UP001345013"/>
    </source>
</evidence>
<feature type="compositionally biased region" description="Polar residues" evidence="1">
    <location>
        <begin position="285"/>
        <end position="294"/>
    </location>
</feature>
<keyword evidence="3" id="KW-1185">Reference proteome</keyword>
<dbReference type="Proteomes" id="UP001345013">
    <property type="component" value="Unassembled WGS sequence"/>
</dbReference>
<evidence type="ECO:0000313" key="2">
    <source>
        <dbReference type="EMBL" id="KAK5095193.1"/>
    </source>
</evidence>
<sequence length="360" mass="41716">MEPTTKRSRTVLKYTKNTQAWWQLRTGWSEQEYVNRRAAVIRKVRERWSDPDMLNGHGSGPRQEVSNLLRPLVASFDDSSWSDATTSGERFEKRMEEYTSWAFYLNRHFKLDENPSVTLSVVPPYQPVTHHSRASPDTQTSLIRRDSVYWSETTSDEAPHAAAPSTAELVHRSKSTNQSYFDWDDIEVKIDADVLDLGTVWLPMIDLKPFSQGQNCHWKDFEFHKLNSQFSHETGFKIDLNSHEYVYPGRAGRFTFHRPGAYKVMLKRFSQDAARRDNILRLSIQPRTSDQPTAGISKRTPVMDGKRSDIEQITPPSRAKSLFTGSATDYSTDDSQDMERRIKRLKRRYSEEETIEVALL</sequence>
<accession>A0ABR0KFM0</accession>
<gene>
    <name evidence="2" type="ORF">LTR24_003160</name>
</gene>
<evidence type="ECO:0000256" key="1">
    <source>
        <dbReference type="SAM" id="MobiDB-lite"/>
    </source>
</evidence>